<dbReference type="EMBL" id="QXGD01001892">
    <property type="protein sequence ID" value="KAE9197129.1"/>
    <property type="molecule type" value="Genomic_DNA"/>
</dbReference>
<evidence type="ECO:0000313" key="3">
    <source>
        <dbReference type="EMBL" id="KAE9197129.1"/>
    </source>
</evidence>
<proteinExistence type="predicted"/>
<reference evidence="3 4" key="1">
    <citation type="submission" date="2018-08" db="EMBL/GenBank/DDBJ databases">
        <title>Genomic investigation of the strawberry pathogen Phytophthora fragariae indicates pathogenicity is determined by transcriptional variation in three key races.</title>
        <authorList>
            <person name="Adams T.M."/>
            <person name="Armitage A.D."/>
            <person name="Sobczyk M.K."/>
            <person name="Bates H.J."/>
            <person name="Dunwell J.M."/>
            <person name="Nellist C.F."/>
            <person name="Harrison R.J."/>
        </authorList>
    </citation>
    <scope>NUCLEOTIDE SEQUENCE [LARGE SCALE GENOMIC DNA]</scope>
    <source>
        <strain evidence="3 4">BC-1</strain>
    </source>
</reference>
<protein>
    <recommendedName>
        <fullName evidence="2">DUF7869 domain-containing protein</fullName>
    </recommendedName>
</protein>
<feature type="compositionally biased region" description="Basic and acidic residues" evidence="1">
    <location>
        <begin position="13"/>
        <end position="22"/>
    </location>
</feature>
<feature type="region of interest" description="Disordered" evidence="1">
    <location>
        <begin position="537"/>
        <end position="563"/>
    </location>
</feature>
<organism evidence="3 4">
    <name type="scientific">Phytophthora fragariae</name>
    <dbReference type="NCBI Taxonomy" id="53985"/>
    <lineage>
        <taxon>Eukaryota</taxon>
        <taxon>Sar</taxon>
        <taxon>Stramenopiles</taxon>
        <taxon>Oomycota</taxon>
        <taxon>Peronosporomycetes</taxon>
        <taxon>Peronosporales</taxon>
        <taxon>Peronosporaceae</taxon>
        <taxon>Phytophthora</taxon>
    </lineage>
</organism>
<dbReference type="Pfam" id="PF25273">
    <property type="entry name" value="DUF7869"/>
    <property type="match status" value="1"/>
</dbReference>
<name>A0A6A3X5W0_9STRA</name>
<feature type="domain" description="DUF7869" evidence="2">
    <location>
        <begin position="441"/>
        <end position="523"/>
    </location>
</feature>
<dbReference type="AlphaFoldDB" id="A0A6A3X5W0"/>
<comment type="caution">
    <text evidence="3">The sequence shown here is derived from an EMBL/GenBank/DDBJ whole genome shotgun (WGS) entry which is preliminary data.</text>
</comment>
<dbReference type="InterPro" id="IPR057191">
    <property type="entry name" value="DUF7869"/>
</dbReference>
<evidence type="ECO:0000259" key="2">
    <source>
        <dbReference type="Pfam" id="PF25273"/>
    </source>
</evidence>
<dbReference type="PANTHER" id="PTHR34415">
    <property type="entry name" value="INTEGRASE CATALYTIC DOMAIN-CONTAINING PROTEIN"/>
    <property type="match status" value="1"/>
</dbReference>
<feature type="compositionally biased region" description="Basic residues" evidence="1">
    <location>
        <begin position="619"/>
        <end position="629"/>
    </location>
</feature>
<evidence type="ECO:0000313" key="4">
    <source>
        <dbReference type="Proteomes" id="UP000440367"/>
    </source>
</evidence>
<dbReference type="PANTHER" id="PTHR34415:SF1">
    <property type="entry name" value="INTEGRASE CATALYTIC DOMAIN-CONTAINING PROTEIN"/>
    <property type="match status" value="1"/>
</dbReference>
<feature type="region of interest" description="Disordered" evidence="1">
    <location>
        <begin position="612"/>
        <end position="655"/>
    </location>
</feature>
<feature type="region of interest" description="Disordered" evidence="1">
    <location>
        <begin position="1"/>
        <end position="22"/>
    </location>
</feature>
<accession>A0A6A3X5W0</accession>
<dbReference type="Proteomes" id="UP000440367">
    <property type="component" value="Unassembled WGS sequence"/>
</dbReference>
<feature type="compositionally biased region" description="Basic and acidic residues" evidence="1">
    <location>
        <begin position="630"/>
        <end position="655"/>
    </location>
</feature>
<gene>
    <name evidence="3" type="ORF">PF002_g22837</name>
</gene>
<evidence type="ECO:0000256" key="1">
    <source>
        <dbReference type="SAM" id="MobiDB-lite"/>
    </source>
</evidence>
<sequence length="655" mass="73389">MAGAPDSDYESDTCAREDEFLGGESDEKSAAVCLEVPAAADSVGDGLLTPAAEAIDTFLQIQKLGAFACCKQVCLSGNQEELHRLLSSRSRMSKDEAKISLNTKLAMCSLFADGKTTQLKRQKVVHQDSAERSDEGRALIAQQKPRQGIAYYAPYVGGLCEKAFESLFSISHRTLHVYRMQIQSGDISARRHGNHQNSSSKDIDEKTLEDWIYDVANTIGDVVPVRTRTKRIISGVERRYYSFDKYVRLPSHLTWDQLHTIFLTYLDDNYIDTPRPSASSFNRILAKRCPKIRIRSPRNQVCDECAIFSTRLGSSPGAQDAELMAEHIQAAKAMRDEYAADVSHTSPSNLVLIVDYAQNLTLPLTPDTPSKWYFLSLVSVSMFGIYCANDESNFNYLYSEMKGGGKGPNEVISMLRHILQLHHMFDSTVESSGGHHAEEMKVTVWCDNSGGQNKNSYVIWFLLLLVDCGVVIEAYLKFFQKGHTKNACDRGFAHVKRRLARVSCWNMEFLVSAVDSASSTSVTYQIFTVKKSNPGKVECRRTPTSDPQEVNVRKGKPGSNTTTPSFADVMVLVPKLKDPPPNVEKKLDIHEKVLPFVPAEYANDPLYQTPTAVVESSAKKIKQDRRKRYAERMKAKEVEKEQEAEKEQEEKEALV</sequence>